<sequence length="249" mass="27937">MSAAFKDHFSKQAPDYARYRPNYPAQLFAWLARIAPSLGTAWDCGTGSGQAAIGLAAHFGRVIATDPSREQLAHAEPHPRIEYRAAAAEVSPLETASIDLLTVAQAIHWFDLEKFYAESGRVLKPGGVIAVWTYTLLDAEAGIDDLLNDFYKNVVGPYWPPERRMVDDRYRSLPFPFAPIEPPAFEIRTEWSRDDLLGYLGTWSATQACMKASGSDPLVEFSRRLAPLWPDPARKKLLRWPLHLRVGRV</sequence>
<reference evidence="2" key="1">
    <citation type="journal article" name="DNA Res.">
        <title>The physiological potential of anammox bacteria as revealed by their core genome structure.</title>
        <authorList>
            <person name="Okubo T."/>
            <person name="Toyoda A."/>
            <person name="Fukuhara K."/>
            <person name="Uchiyama I."/>
            <person name="Harigaya Y."/>
            <person name="Kuroiwa M."/>
            <person name="Suzuki T."/>
            <person name="Murakami Y."/>
            <person name="Suwa Y."/>
            <person name="Takami H."/>
        </authorList>
    </citation>
    <scope>NUCLEOTIDE SEQUENCE</scope>
    <source>
        <strain evidence="2">317325-3</strain>
    </source>
</reference>
<evidence type="ECO:0000313" key="2">
    <source>
        <dbReference type="EMBL" id="BBO21661.1"/>
    </source>
</evidence>
<feature type="domain" description="Methyltransferase type 11" evidence="1">
    <location>
        <begin position="43"/>
        <end position="130"/>
    </location>
</feature>
<dbReference type="Gene3D" id="3.40.50.150">
    <property type="entry name" value="Vaccinia Virus protein VP39"/>
    <property type="match status" value="1"/>
</dbReference>
<gene>
    <name evidence="2" type="ORF">DSYM_23600</name>
</gene>
<name>A0A809S6F5_9PROT</name>
<keyword evidence="2" id="KW-0489">Methyltransferase</keyword>
<dbReference type="EMBL" id="AP021857">
    <property type="protein sequence ID" value="BBO21661.1"/>
    <property type="molecule type" value="Genomic_DNA"/>
</dbReference>
<evidence type="ECO:0000259" key="1">
    <source>
        <dbReference type="Pfam" id="PF08241"/>
    </source>
</evidence>
<protein>
    <submittedName>
        <fullName evidence="2">Class I SAM-dependent methyltransferase</fullName>
    </submittedName>
</protein>
<organism evidence="2 3">
    <name type="scientific">Candidatus Desulfobacillus denitrificans</name>
    <dbReference type="NCBI Taxonomy" id="2608985"/>
    <lineage>
        <taxon>Bacteria</taxon>
        <taxon>Pseudomonadati</taxon>
        <taxon>Pseudomonadota</taxon>
        <taxon>Betaproteobacteria</taxon>
        <taxon>Candidatus Desulfobacillus</taxon>
    </lineage>
</organism>
<dbReference type="CDD" id="cd02440">
    <property type="entry name" value="AdoMet_MTases"/>
    <property type="match status" value="1"/>
</dbReference>
<dbReference type="KEGG" id="ddz:DSYM_23600"/>
<dbReference type="InterPro" id="IPR013216">
    <property type="entry name" value="Methyltransf_11"/>
</dbReference>
<dbReference type="GO" id="GO:0032259">
    <property type="term" value="P:methylation"/>
    <property type="evidence" value="ECO:0007669"/>
    <property type="project" value="UniProtKB-KW"/>
</dbReference>
<dbReference type="Pfam" id="PF08241">
    <property type="entry name" value="Methyltransf_11"/>
    <property type="match status" value="1"/>
</dbReference>
<dbReference type="GO" id="GO:0008757">
    <property type="term" value="F:S-adenosylmethionine-dependent methyltransferase activity"/>
    <property type="evidence" value="ECO:0007669"/>
    <property type="project" value="InterPro"/>
</dbReference>
<dbReference type="InterPro" id="IPR029063">
    <property type="entry name" value="SAM-dependent_MTases_sf"/>
</dbReference>
<dbReference type="PANTHER" id="PTHR45180:SF1">
    <property type="entry name" value="OS01G0307686 PROTEIN"/>
    <property type="match status" value="1"/>
</dbReference>
<proteinExistence type="predicted"/>
<dbReference type="AlphaFoldDB" id="A0A809S6F5"/>
<dbReference type="PANTHER" id="PTHR45180">
    <property type="entry name" value="OS01G0307686 PROTEIN"/>
    <property type="match status" value="1"/>
</dbReference>
<evidence type="ECO:0000313" key="3">
    <source>
        <dbReference type="Proteomes" id="UP000662914"/>
    </source>
</evidence>
<dbReference type="SUPFAM" id="SSF53335">
    <property type="entry name" value="S-adenosyl-L-methionine-dependent methyltransferases"/>
    <property type="match status" value="1"/>
</dbReference>
<keyword evidence="2" id="KW-0808">Transferase</keyword>
<accession>A0A809S6F5</accession>
<dbReference type="Proteomes" id="UP000662914">
    <property type="component" value="Chromosome"/>
</dbReference>